<feature type="chain" id="PRO_5043104510" description="Dirigent protein" evidence="4">
    <location>
        <begin position="29"/>
        <end position="197"/>
    </location>
</feature>
<evidence type="ECO:0000256" key="4">
    <source>
        <dbReference type="RuleBase" id="RU363099"/>
    </source>
</evidence>
<dbReference type="GO" id="GO:0048046">
    <property type="term" value="C:apoplast"/>
    <property type="evidence" value="ECO:0007669"/>
    <property type="project" value="UniProtKB-SubCell"/>
</dbReference>
<dbReference type="PANTHER" id="PTHR46442">
    <property type="entry name" value="DIRIGENT PROTEIN"/>
    <property type="match status" value="1"/>
</dbReference>
<name>A0AAV2EKE9_9ROSI</name>
<comment type="subcellular location">
    <subcellularLocation>
        <location evidence="4">Secreted</location>
        <location evidence="4">Extracellular space</location>
        <location evidence="4">Apoplast</location>
    </subcellularLocation>
</comment>
<dbReference type="Gene3D" id="2.40.480.10">
    <property type="entry name" value="Allene oxide cyclase-like"/>
    <property type="match status" value="1"/>
</dbReference>
<proteinExistence type="inferred from homology"/>
<dbReference type="GO" id="GO:0009699">
    <property type="term" value="P:phenylpropanoid biosynthetic process"/>
    <property type="evidence" value="ECO:0007669"/>
    <property type="project" value="UniProtKB-ARBA"/>
</dbReference>
<organism evidence="5 6">
    <name type="scientific">Linum trigynum</name>
    <dbReference type="NCBI Taxonomy" id="586398"/>
    <lineage>
        <taxon>Eukaryota</taxon>
        <taxon>Viridiplantae</taxon>
        <taxon>Streptophyta</taxon>
        <taxon>Embryophyta</taxon>
        <taxon>Tracheophyta</taxon>
        <taxon>Spermatophyta</taxon>
        <taxon>Magnoliopsida</taxon>
        <taxon>eudicotyledons</taxon>
        <taxon>Gunneridae</taxon>
        <taxon>Pentapetalae</taxon>
        <taxon>rosids</taxon>
        <taxon>fabids</taxon>
        <taxon>Malpighiales</taxon>
        <taxon>Linaceae</taxon>
        <taxon>Linum</taxon>
    </lineage>
</organism>
<keyword evidence="6" id="KW-1185">Reference proteome</keyword>
<feature type="signal peptide" evidence="4">
    <location>
        <begin position="1"/>
        <end position="28"/>
    </location>
</feature>
<dbReference type="InterPro" id="IPR004265">
    <property type="entry name" value="Dirigent"/>
</dbReference>
<evidence type="ECO:0000313" key="5">
    <source>
        <dbReference type="EMBL" id="CAL1386446.1"/>
    </source>
</evidence>
<accession>A0AAV2EKE9</accession>
<dbReference type="InterPro" id="IPR044859">
    <property type="entry name" value="Allene_oxi_cyc_Dirigent"/>
</dbReference>
<dbReference type="AlphaFoldDB" id="A0AAV2EKE9"/>
<protein>
    <recommendedName>
        <fullName evidence="4">Dirigent protein</fullName>
    </recommendedName>
</protein>
<comment type="subunit">
    <text evidence="2 4">Homodimer.</text>
</comment>
<dbReference type="PANTHER" id="PTHR46442:SF9">
    <property type="entry name" value="DIRIGENT PROTEIN"/>
    <property type="match status" value="1"/>
</dbReference>
<evidence type="ECO:0000256" key="3">
    <source>
        <dbReference type="ARBA" id="ARBA00022525"/>
    </source>
</evidence>
<evidence type="ECO:0000313" key="6">
    <source>
        <dbReference type="Proteomes" id="UP001497516"/>
    </source>
</evidence>
<dbReference type="Pfam" id="PF03018">
    <property type="entry name" value="Dirigent"/>
    <property type="match status" value="1"/>
</dbReference>
<dbReference type="Proteomes" id="UP001497516">
    <property type="component" value="Chromosome 5"/>
</dbReference>
<comment type="function">
    <text evidence="4">Dirigent proteins impart stereoselectivity on the phenoxy radical-coupling reaction, yielding optically active lignans from two molecules of coniferyl alcohol in the biosynthesis of lignans, flavonolignans, and alkaloids and thus plays a central role in plant secondary metabolism.</text>
</comment>
<keyword evidence="4" id="KW-0052">Apoplast</keyword>
<keyword evidence="4" id="KW-0732">Signal</keyword>
<gene>
    <name evidence="5" type="ORF">LTRI10_LOCUS27495</name>
</gene>
<keyword evidence="3 4" id="KW-0964">Secreted</keyword>
<evidence type="ECO:0000256" key="2">
    <source>
        <dbReference type="ARBA" id="ARBA00011738"/>
    </source>
</evidence>
<dbReference type="EMBL" id="OZ034818">
    <property type="protein sequence ID" value="CAL1386446.1"/>
    <property type="molecule type" value="Genomic_DNA"/>
</dbReference>
<sequence length="197" mass="21488">MKKNQSTHSFLLLLFITTTTFFFTSTMAATSSPKKTPLTPCKKLDLYFHDILYDGHNAANATSVIVASPVAGSSNSGTRTSLSPNFHFGDMIIFDDPVTLDKNIRSKPVGRAQGSYIFDAKSTYSVWLGFAFVLNSTDYKGSITFAGAEPVTLKTRDVPVVGGTGDFFMHRGIATTTDEVVDGHLCVGVHVKFYECY</sequence>
<evidence type="ECO:0000256" key="1">
    <source>
        <dbReference type="ARBA" id="ARBA00010746"/>
    </source>
</evidence>
<reference evidence="5 6" key="1">
    <citation type="submission" date="2024-04" db="EMBL/GenBank/DDBJ databases">
        <authorList>
            <person name="Fracassetti M."/>
        </authorList>
    </citation>
    <scope>NUCLEOTIDE SEQUENCE [LARGE SCALE GENOMIC DNA]</scope>
</reference>
<comment type="similarity">
    <text evidence="1 4">Belongs to the plant dirigent protein family.</text>
</comment>